<keyword evidence="2" id="KW-1185">Reference proteome</keyword>
<protein>
    <submittedName>
        <fullName evidence="1">1275_t:CDS:1</fullName>
    </submittedName>
</protein>
<name>A0ABM8VZK6_GIGMA</name>
<reference evidence="1 2" key="1">
    <citation type="submission" date="2021-06" db="EMBL/GenBank/DDBJ databases">
        <authorList>
            <person name="Kallberg Y."/>
            <person name="Tangrot J."/>
            <person name="Rosling A."/>
        </authorList>
    </citation>
    <scope>NUCLEOTIDE SEQUENCE [LARGE SCALE GENOMIC DNA]</scope>
    <source>
        <strain evidence="1 2">120-4 pot B 10/14</strain>
    </source>
</reference>
<evidence type="ECO:0000313" key="2">
    <source>
        <dbReference type="Proteomes" id="UP000789901"/>
    </source>
</evidence>
<organism evidence="1 2">
    <name type="scientific">Gigaspora margarita</name>
    <dbReference type="NCBI Taxonomy" id="4874"/>
    <lineage>
        <taxon>Eukaryota</taxon>
        <taxon>Fungi</taxon>
        <taxon>Fungi incertae sedis</taxon>
        <taxon>Mucoromycota</taxon>
        <taxon>Glomeromycotina</taxon>
        <taxon>Glomeromycetes</taxon>
        <taxon>Diversisporales</taxon>
        <taxon>Gigasporaceae</taxon>
        <taxon>Gigaspora</taxon>
    </lineage>
</organism>
<dbReference type="Proteomes" id="UP000789901">
    <property type="component" value="Unassembled WGS sequence"/>
</dbReference>
<evidence type="ECO:0000313" key="1">
    <source>
        <dbReference type="EMBL" id="CAG8486772.1"/>
    </source>
</evidence>
<gene>
    <name evidence="1" type="ORF">GMARGA_LOCUS1519</name>
</gene>
<proteinExistence type="predicted"/>
<sequence length="111" mass="12477">MSNELTIEDVIKLVITRICTGMNINENDSEPIIEHISSQLSLEELTYFRNLMAHLNSLGRQDDCSMKTIFLNGCDFNEGLTTRIRDYIAEQSRILNGDDPTSVFTSGGSFP</sequence>
<accession>A0ABM8VZK6</accession>
<dbReference type="EMBL" id="CAJVQB010000401">
    <property type="protein sequence ID" value="CAG8486772.1"/>
    <property type="molecule type" value="Genomic_DNA"/>
</dbReference>
<comment type="caution">
    <text evidence="1">The sequence shown here is derived from an EMBL/GenBank/DDBJ whole genome shotgun (WGS) entry which is preliminary data.</text>
</comment>